<reference evidence="3 4" key="1">
    <citation type="submission" date="2018-06" db="EMBL/GenBank/DDBJ databases">
        <title>Complete Genomes of Monosporascus.</title>
        <authorList>
            <person name="Robinson A.J."/>
            <person name="Natvig D.O."/>
        </authorList>
    </citation>
    <scope>NUCLEOTIDE SEQUENCE [LARGE SCALE GENOMIC DNA]</scope>
    <source>
        <strain evidence="3 4">CBS 609.92</strain>
    </source>
</reference>
<dbReference type="Pfam" id="PF01841">
    <property type="entry name" value="Transglut_core"/>
    <property type="match status" value="1"/>
</dbReference>
<dbReference type="Gene3D" id="3.10.620.30">
    <property type="match status" value="1"/>
</dbReference>
<dbReference type="EMBL" id="QJNS01000314">
    <property type="protein sequence ID" value="RYO79775.1"/>
    <property type="molecule type" value="Genomic_DNA"/>
</dbReference>
<dbReference type="SMART" id="SM00460">
    <property type="entry name" value="TGc"/>
    <property type="match status" value="1"/>
</dbReference>
<dbReference type="InterPro" id="IPR002931">
    <property type="entry name" value="Transglutaminase-like"/>
</dbReference>
<dbReference type="SUPFAM" id="SSF54001">
    <property type="entry name" value="Cysteine proteinases"/>
    <property type="match status" value="1"/>
</dbReference>
<comment type="caution">
    <text evidence="3">The sequence shown here is derived from an EMBL/GenBank/DDBJ whole genome shotgun (WGS) entry which is preliminary data.</text>
</comment>
<sequence>MADVEEPKFNSLADRIAALNSQKNFTAPPSTKRPPPSPPPGAKKPSHSNGDINSGKSPVPQPRPQPQKPGPPALPQRTNTSNSVAEQSPVLPARNVPPPLPSRTNSSEPSPALPPRKPSQQHLRGRRDSDSSDVSHISSVSNLSLQPVSSRTSTTSTETRRILAPSFDQAKLPPLPPTKREREAQAAKEQAERKTIEPRRALLLPARSAPVVPQIEPGARPSIPPRLPSRPAKPHTLPQAEDSAPTVPRRLPPPPSAFIRPKTTSEPVQKPAVKPIESGDDDAPPPIPLSSRPTFAQIEAASVRGTANQAISCLVCRDFSGPDGVAAQYPSHSLPRQDPVGYLAQVLCGPFPSATDKARAIFTWCHHNIAYNVEEFFGKCVRHRGVEETIFHGKAVCQGYAEVYQAIATRAGLQCVVVSGHGKGYGYVPLAAGQPPPPRNATGHAWNAVRIDDGEWKLIDACWGAGAVCDQQYKKGFTPEMFYLSNDLFGLKHFPADGRHFYRSDGRIPTWEEYVVGPVPGGGEKAQWFGTATQEGITEFTFSPAAKRIPVRDNNEVVRFQFSKVCEHWDPERNGKGKPYLLLLKIHGRGEKDDLVPLNTDGFWWWVDVPARDLGAPGQEVFLYALTTLNNGDARGVTKAEYLRALSGNGYSMAWAVFAKWELV</sequence>
<dbReference type="PANTHER" id="PTHR46333:SF5">
    <property type="entry name" value="TRANSGLUTAMINASE-LIKE DOMAIN-CONTAINING PROTEIN"/>
    <property type="match status" value="1"/>
</dbReference>
<dbReference type="InterPro" id="IPR038765">
    <property type="entry name" value="Papain-like_cys_pep_sf"/>
</dbReference>
<organism evidence="3 4">
    <name type="scientific">Monosporascus cannonballus</name>
    <dbReference type="NCBI Taxonomy" id="155416"/>
    <lineage>
        <taxon>Eukaryota</taxon>
        <taxon>Fungi</taxon>
        <taxon>Dikarya</taxon>
        <taxon>Ascomycota</taxon>
        <taxon>Pezizomycotina</taxon>
        <taxon>Sordariomycetes</taxon>
        <taxon>Xylariomycetidae</taxon>
        <taxon>Xylariales</taxon>
        <taxon>Xylariales incertae sedis</taxon>
        <taxon>Monosporascus</taxon>
    </lineage>
</organism>
<feature type="compositionally biased region" description="Polar residues" evidence="1">
    <location>
        <begin position="77"/>
        <end position="86"/>
    </location>
</feature>
<dbReference type="Proteomes" id="UP000294003">
    <property type="component" value="Unassembled WGS sequence"/>
</dbReference>
<accession>A0ABY0H0Q2</accession>
<dbReference type="InterPro" id="IPR052557">
    <property type="entry name" value="CAP/Cytokinesis_protein"/>
</dbReference>
<evidence type="ECO:0000313" key="3">
    <source>
        <dbReference type="EMBL" id="RYO79775.1"/>
    </source>
</evidence>
<feature type="compositionally biased region" description="Pro residues" evidence="1">
    <location>
        <begin position="59"/>
        <end position="74"/>
    </location>
</feature>
<evidence type="ECO:0000259" key="2">
    <source>
        <dbReference type="SMART" id="SM00460"/>
    </source>
</evidence>
<protein>
    <recommendedName>
        <fullName evidence="2">Transglutaminase-like domain-containing protein</fullName>
    </recommendedName>
</protein>
<feature type="domain" description="Transglutaminase-like" evidence="2">
    <location>
        <begin position="389"/>
        <end position="463"/>
    </location>
</feature>
<gene>
    <name evidence="3" type="ORF">DL762_008006</name>
</gene>
<feature type="compositionally biased region" description="Low complexity" evidence="1">
    <location>
        <begin position="132"/>
        <end position="157"/>
    </location>
</feature>
<proteinExistence type="predicted"/>
<feature type="compositionally biased region" description="Pro residues" evidence="1">
    <location>
        <begin position="31"/>
        <end position="42"/>
    </location>
</feature>
<evidence type="ECO:0000256" key="1">
    <source>
        <dbReference type="SAM" id="MobiDB-lite"/>
    </source>
</evidence>
<dbReference type="PANTHER" id="PTHR46333">
    <property type="entry name" value="CYTOKINESIS PROTEIN 3"/>
    <property type="match status" value="1"/>
</dbReference>
<feature type="compositionally biased region" description="Polar residues" evidence="1">
    <location>
        <begin position="47"/>
        <end position="56"/>
    </location>
</feature>
<feature type="region of interest" description="Disordered" evidence="1">
    <location>
        <begin position="1"/>
        <end position="285"/>
    </location>
</feature>
<evidence type="ECO:0000313" key="4">
    <source>
        <dbReference type="Proteomes" id="UP000294003"/>
    </source>
</evidence>
<name>A0ABY0H0Q2_9PEZI</name>
<keyword evidence="4" id="KW-1185">Reference proteome</keyword>
<feature type="compositionally biased region" description="Basic and acidic residues" evidence="1">
    <location>
        <begin position="178"/>
        <end position="200"/>
    </location>
</feature>